<evidence type="ECO:0000313" key="1">
    <source>
        <dbReference type="EMBL" id="CAJ2673544.1"/>
    </source>
</evidence>
<sequence length="103" mass="12220">MAVTFSDLHTEEGLKSLNEFLSGKTYISRLHQLLKKMMMILTSLVMKQKRIRRQQRKERLLRSPPRRKKELRLRWYDRSKLDILMGKARSADQSPDASTSTEE</sequence>
<organism evidence="1 2">
    <name type="scientific">Trifolium pratense</name>
    <name type="common">Red clover</name>
    <dbReference type="NCBI Taxonomy" id="57577"/>
    <lineage>
        <taxon>Eukaryota</taxon>
        <taxon>Viridiplantae</taxon>
        <taxon>Streptophyta</taxon>
        <taxon>Embryophyta</taxon>
        <taxon>Tracheophyta</taxon>
        <taxon>Spermatophyta</taxon>
        <taxon>Magnoliopsida</taxon>
        <taxon>eudicotyledons</taxon>
        <taxon>Gunneridae</taxon>
        <taxon>Pentapetalae</taxon>
        <taxon>rosids</taxon>
        <taxon>fabids</taxon>
        <taxon>Fabales</taxon>
        <taxon>Fabaceae</taxon>
        <taxon>Papilionoideae</taxon>
        <taxon>50 kb inversion clade</taxon>
        <taxon>NPAAA clade</taxon>
        <taxon>Hologalegina</taxon>
        <taxon>IRL clade</taxon>
        <taxon>Trifolieae</taxon>
        <taxon>Trifolium</taxon>
    </lineage>
</organism>
<accession>A0ACB0LZ47</accession>
<comment type="caution">
    <text evidence="1">The sequence shown here is derived from an EMBL/GenBank/DDBJ whole genome shotgun (WGS) entry which is preliminary data.</text>
</comment>
<gene>
    <name evidence="1" type="ORF">MILVUS5_LOCUS36991</name>
</gene>
<name>A0ACB0LZ47_TRIPR</name>
<reference evidence="1" key="1">
    <citation type="submission" date="2023-10" db="EMBL/GenBank/DDBJ databases">
        <authorList>
            <person name="Rodriguez Cubillos JULIANA M."/>
            <person name="De Vega J."/>
        </authorList>
    </citation>
    <scope>NUCLEOTIDE SEQUENCE</scope>
</reference>
<protein>
    <submittedName>
        <fullName evidence="1">Uncharacterized protein</fullName>
    </submittedName>
</protein>
<dbReference type="Proteomes" id="UP001177021">
    <property type="component" value="Unassembled WGS sequence"/>
</dbReference>
<evidence type="ECO:0000313" key="2">
    <source>
        <dbReference type="Proteomes" id="UP001177021"/>
    </source>
</evidence>
<keyword evidence="2" id="KW-1185">Reference proteome</keyword>
<dbReference type="EMBL" id="CASHSV030000716">
    <property type="protein sequence ID" value="CAJ2673544.1"/>
    <property type="molecule type" value="Genomic_DNA"/>
</dbReference>
<proteinExistence type="predicted"/>